<dbReference type="InterPro" id="IPR050344">
    <property type="entry name" value="Peptidase_M1_aminopeptidases"/>
</dbReference>
<dbReference type="RefSeq" id="WP_167189648.1">
    <property type="nucleotide sequence ID" value="NZ_JAASQL010000004.1"/>
</dbReference>
<proteinExistence type="predicted"/>
<organism evidence="4 5">
    <name type="scientific">Wenyingzhuangia heitensis</name>
    <dbReference type="NCBI Taxonomy" id="1487859"/>
    <lineage>
        <taxon>Bacteria</taxon>
        <taxon>Pseudomonadati</taxon>
        <taxon>Bacteroidota</taxon>
        <taxon>Flavobacteriia</taxon>
        <taxon>Flavobacteriales</taxon>
        <taxon>Flavobacteriaceae</taxon>
        <taxon>Wenyingzhuangia</taxon>
    </lineage>
</organism>
<feature type="signal peptide" evidence="1">
    <location>
        <begin position="1"/>
        <end position="17"/>
    </location>
</feature>
<reference evidence="4 5" key="1">
    <citation type="submission" date="2020-03" db="EMBL/GenBank/DDBJ databases">
        <title>Genomic Encyclopedia of Type Strains, Phase IV (KMG-IV): sequencing the most valuable type-strain genomes for metagenomic binning, comparative biology and taxonomic classification.</title>
        <authorList>
            <person name="Goeker M."/>
        </authorList>
    </citation>
    <scope>NUCLEOTIDE SEQUENCE [LARGE SCALE GENOMIC DNA]</scope>
    <source>
        <strain evidence="4 5">DSM 101599</strain>
    </source>
</reference>
<dbReference type="InterPro" id="IPR042097">
    <property type="entry name" value="Aminopeptidase_N-like_N_sf"/>
</dbReference>
<dbReference type="Gene3D" id="2.60.40.1730">
    <property type="entry name" value="tricorn interacting facor f3 domain"/>
    <property type="match status" value="1"/>
</dbReference>
<dbReference type="Proteomes" id="UP000745859">
    <property type="component" value="Unassembled WGS sequence"/>
</dbReference>
<dbReference type="PANTHER" id="PTHR11533:SF174">
    <property type="entry name" value="PUROMYCIN-SENSITIVE AMINOPEPTIDASE-RELATED"/>
    <property type="match status" value="1"/>
</dbReference>
<feature type="domain" description="Aminopeptidase N-like N-terminal" evidence="3">
    <location>
        <begin position="41"/>
        <end position="214"/>
    </location>
</feature>
<dbReference type="PANTHER" id="PTHR11533">
    <property type="entry name" value="PROTEASE M1 ZINC METALLOPROTEASE"/>
    <property type="match status" value="1"/>
</dbReference>
<dbReference type="Gene3D" id="1.10.390.10">
    <property type="entry name" value="Neutral Protease Domain 2"/>
    <property type="match status" value="1"/>
</dbReference>
<comment type="caution">
    <text evidence="4">The sequence shown here is derived from an EMBL/GenBank/DDBJ whole genome shotgun (WGS) entry which is preliminary data.</text>
</comment>
<name>A0ABX0UBE6_9FLAO</name>
<dbReference type="CDD" id="cd09603">
    <property type="entry name" value="M1_APN_like"/>
    <property type="match status" value="1"/>
</dbReference>
<keyword evidence="1" id="KW-0732">Signal</keyword>
<dbReference type="GO" id="GO:0004177">
    <property type="term" value="F:aminopeptidase activity"/>
    <property type="evidence" value="ECO:0007669"/>
    <property type="project" value="UniProtKB-KW"/>
</dbReference>
<gene>
    <name evidence="4" type="ORF">FHR24_002633</name>
</gene>
<evidence type="ECO:0000259" key="2">
    <source>
        <dbReference type="Pfam" id="PF01433"/>
    </source>
</evidence>
<dbReference type="SUPFAM" id="SSF55486">
    <property type="entry name" value="Metalloproteases ('zincins'), catalytic domain"/>
    <property type="match status" value="1"/>
</dbReference>
<keyword evidence="4" id="KW-0378">Hydrolase</keyword>
<sequence>MLKGFLLFILWSCSLSAQNFTKQDSLRGSLTKERTWWDVQKYTLDVTVFPETKMISGNNTITYKVLSPYQILQFELQDPLQIDSILQDKNKLTYSKIGISYFVNLIKKQKKNRLENITIYYHGQPKEAIDPPWDGGIVWSKDPYQKPFIATANQAIGASVWWPCKDHPADEADAMQITVTCPTPLINVSNGKCTHITRNKNNTTSYTWEVNNPINDYGISMNIANYANFSETYYGLNGKLNCDYYVLSSNLLKAKVQFKDVAKTLKAFEYWLGPYPFYKDGYKLVEVPYLGMEHQSCIGYGNQYKKGYLGKPMGLSSWGLQFDYIIVHESGHEWFANSITCKDVADLWIHESFTTYAESLFVDYYYGTQAANEYVQGLKPFVKNDKPIVGHFNVHNEGSGDMYFKGSLMLHTLRQIVDDDVLWREILKEINTKFYHQTVSGKTLIDFINSKTKLDVKPFFKQYLHTTDIPELVLKQDGEFISYQWKNTVANFNIPVKTYLNHKKIWITPNTTTWQQVKGNISDFTVDKNYYIHTNKNPN</sequence>
<evidence type="ECO:0000259" key="3">
    <source>
        <dbReference type="Pfam" id="PF17900"/>
    </source>
</evidence>
<dbReference type="Pfam" id="PF01433">
    <property type="entry name" value="Peptidase_M1"/>
    <property type="match status" value="1"/>
</dbReference>
<protein>
    <submittedName>
        <fullName evidence="4">Aminopeptidase N</fullName>
    </submittedName>
</protein>
<accession>A0ABX0UBE6</accession>
<feature type="chain" id="PRO_5045774982" evidence="1">
    <location>
        <begin position="18"/>
        <end position="539"/>
    </location>
</feature>
<evidence type="ECO:0000313" key="4">
    <source>
        <dbReference type="EMBL" id="NIJ46155.1"/>
    </source>
</evidence>
<dbReference type="InterPro" id="IPR027268">
    <property type="entry name" value="Peptidase_M4/M1_CTD_sf"/>
</dbReference>
<dbReference type="EMBL" id="JAASQL010000004">
    <property type="protein sequence ID" value="NIJ46155.1"/>
    <property type="molecule type" value="Genomic_DNA"/>
</dbReference>
<keyword evidence="4" id="KW-0645">Protease</keyword>
<keyword evidence="4" id="KW-0031">Aminopeptidase</keyword>
<dbReference type="SUPFAM" id="SSF63737">
    <property type="entry name" value="Leukotriene A4 hydrolase N-terminal domain"/>
    <property type="match status" value="1"/>
</dbReference>
<dbReference type="Pfam" id="PF17900">
    <property type="entry name" value="Peptidase_M1_N"/>
    <property type="match status" value="1"/>
</dbReference>
<dbReference type="InterPro" id="IPR045357">
    <property type="entry name" value="Aminopeptidase_N-like_N"/>
</dbReference>
<feature type="domain" description="Peptidase M1 membrane alanine aminopeptidase" evidence="2">
    <location>
        <begin position="318"/>
        <end position="463"/>
    </location>
</feature>
<keyword evidence="5" id="KW-1185">Reference proteome</keyword>
<evidence type="ECO:0000313" key="5">
    <source>
        <dbReference type="Proteomes" id="UP000745859"/>
    </source>
</evidence>
<evidence type="ECO:0000256" key="1">
    <source>
        <dbReference type="SAM" id="SignalP"/>
    </source>
</evidence>
<dbReference type="InterPro" id="IPR014782">
    <property type="entry name" value="Peptidase_M1_dom"/>
</dbReference>